<dbReference type="EMBL" id="WWBZ02000033">
    <property type="protein sequence ID" value="KAF4306582.1"/>
    <property type="molecule type" value="Genomic_DNA"/>
</dbReference>
<keyword evidence="5" id="KW-0804">Transcription</keyword>
<dbReference type="GO" id="GO:0005672">
    <property type="term" value="C:transcription factor TFIIA complex"/>
    <property type="evidence" value="ECO:0007669"/>
    <property type="project" value="InterPro"/>
</dbReference>
<dbReference type="Gene3D" id="1.10.287.190">
    <property type="entry name" value="Transcription factor IIA gamma subunit, alpha-helical domain"/>
    <property type="match status" value="1"/>
</dbReference>
<feature type="compositionally biased region" description="Basic and acidic residues" evidence="10">
    <location>
        <begin position="390"/>
        <end position="447"/>
    </location>
</feature>
<dbReference type="CDD" id="cd10014">
    <property type="entry name" value="TFIIA_gamma_C"/>
    <property type="match status" value="1"/>
</dbReference>
<dbReference type="Proteomes" id="UP000572817">
    <property type="component" value="Unassembled WGS sequence"/>
</dbReference>
<dbReference type="SUPFAM" id="SSF47396">
    <property type="entry name" value="Transcription factor IIA (TFIIA), alpha-helical domain"/>
    <property type="match status" value="1"/>
</dbReference>
<dbReference type="GO" id="GO:0006367">
    <property type="term" value="P:transcription initiation at RNA polymerase II promoter"/>
    <property type="evidence" value="ECO:0007669"/>
    <property type="project" value="InterPro"/>
</dbReference>
<feature type="compositionally biased region" description="Basic and acidic residues" evidence="10">
    <location>
        <begin position="495"/>
        <end position="510"/>
    </location>
</feature>
<dbReference type="InterPro" id="IPR003194">
    <property type="entry name" value="TFIIA_gsu"/>
</dbReference>
<dbReference type="PANTHER" id="PTHR10966">
    <property type="entry name" value="TRANSCRIPTION INITIATION FACTOR IIA SUBUNIT 2"/>
    <property type="match status" value="1"/>
</dbReference>
<comment type="caution">
    <text evidence="13">The sequence shown here is derived from an EMBL/GenBank/DDBJ whole genome shotgun (WGS) entry which is preliminary data.</text>
</comment>
<evidence type="ECO:0000256" key="10">
    <source>
        <dbReference type="SAM" id="MobiDB-lite"/>
    </source>
</evidence>
<feature type="region of interest" description="Disordered" evidence="10">
    <location>
        <begin position="114"/>
        <end position="133"/>
    </location>
</feature>
<evidence type="ECO:0000313" key="14">
    <source>
        <dbReference type="Proteomes" id="UP000572817"/>
    </source>
</evidence>
<protein>
    <recommendedName>
        <fullName evidence="3">Transcription initiation factor IIA subunit 2</fullName>
    </recommendedName>
    <alternativeName>
        <fullName evidence="9">General transcription factor IIA subunit 2</fullName>
    </alternativeName>
    <alternativeName>
        <fullName evidence="8">Transcription initiation factor IIA small chain</fullName>
    </alternativeName>
</protein>
<evidence type="ECO:0000256" key="1">
    <source>
        <dbReference type="ARBA" id="ARBA00004123"/>
    </source>
</evidence>
<gene>
    <name evidence="13" type="ORF">GTA08_BOTSDO05048</name>
</gene>
<comment type="similarity">
    <text evidence="2">Belongs to the TFIIA subunit 2 family.</text>
</comment>
<organism evidence="13 14">
    <name type="scientific">Botryosphaeria dothidea</name>
    <dbReference type="NCBI Taxonomy" id="55169"/>
    <lineage>
        <taxon>Eukaryota</taxon>
        <taxon>Fungi</taxon>
        <taxon>Dikarya</taxon>
        <taxon>Ascomycota</taxon>
        <taxon>Pezizomycotina</taxon>
        <taxon>Dothideomycetes</taxon>
        <taxon>Dothideomycetes incertae sedis</taxon>
        <taxon>Botryosphaeriales</taxon>
        <taxon>Botryosphaeriaceae</taxon>
        <taxon>Botryosphaeria</taxon>
    </lineage>
</organism>
<feature type="region of interest" description="Disordered" evidence="10">
    <location>
        <begin position="215"/>
        <end position="573"/>
    </location>
</feature>
<dbReference type="InterPro" id="IPR009088">
    <property type="entry name" value="TFIIA_b-brl"/>
</dbReference>
<accession>A0A8H4N8K7</accession>
<dbReference type="InterPro" id="IPR009083">
    <property type="entry name" value="TFIIA_a-hlx"/>
</dbReference>
<evidence type="ECO:0000313" key="13">
    <source>
        <dbReference type="EMBL" id="KAF4306582.1"/>
    </source>
</evidence>
<comment type="subcellular location">
    <subcellularLocation>
        <location evidence="1">Nucleus</location>
    </subcellularLocation>
</comment>
<dbReference type="InterPro" id="IPR015872">
    <property type="entry name" value="TFIIA_gsu_N"/>
</dbReference>
<name>A0A8H4N8K7_9PEZI</name>
<proteinExistence type="inferred from homology"/>
<evidence type="ECO:0000256" key="8">
    <source>
        <dbReference type="ARBA" id="ARBA00029848"/>
    </source>
</evidence>
<dbReference type="Pfam" id="PF02751">
    <property type="entry name" value="TFIIA_gamma_C"/>
    <property type="match status" value="1"/>
</dbReference>
<keyword evidence="4" id="KW-0805">Transcription regulation</keyword>
<reference evidence="13" key="1">
    <citation type="submission" date="2020-04" db="EMBL/GenBank/DDBJ databases">
        <title>Genome Assembly and Annotation of Botryosphaeria dothidea sdau 11-99, a Latent Pathogen of Apple Fruit Ring Rot in China.</title>
        <authorList>
            <person name="Yu C."/>
            <person name="Diao Y."/>
            <person name="Lu Q."/>
            <person name="Zhao J."/>
            <person name="Cui S."/>
            <person name="Peng C."/>
            <person name="He B."/>
            <person name="Liu H."/>
        </authorList>
    </citation>
    <scope>NUCLEOTIDE SEQUENCE [LARGE SCALE GENOMIC DNA]</scope>
    <source>
        <strain evidence="13">Sdau11-99</strain>
    </source>
</reference>
<evidence type="ECO:0000259" key="11">
    <source>
        <dbReference type="Pfam" id="PF02268"/>
    </source>
</evidence>
<dbReference type="SUPFAM" id="SSF50784">
    <property type="entry name" value="Transcription factor IIA (TFIIA), beta-barrel domain"/>
    <property type="match status" value="1"/>
</dbReference>
<sequence length="599" mass="66249">MTSQDPEKHYRGTSIGLALIATLDELPAISPQLAEKIRHHFDREVLIALRSQRVNRKRMNFKARCHTYRFYDDRWFFVLKDVKVKTDSGRSIKSEWVTIDAISTGLEEERRKMKEALAGPKKKKKKSAAGQKSRAAPYIALRNTSPSSSSTIFRLLKECSALRSSLYDSTPLFTHRASSHVLAFVTMEPWQSWGLFLALSAVAYFYYSNQKRTTARPTRSQSTIEETAPRAARKREEAKPKRKTEGTASGSDAAARVEKLNEKNKNKNKKDQKAAAKAPTFVAQPEVDDEKEDKEWARQLAELKKGTNLAPPERKDGGRSKTVKQRAANADRAFASGSSTNGADADAEFSPAISPALKAAASGRDVSDMLEAPAAGPSVLRLTESTSPAPEKKQQKKAAPEPKESKKQRQNRKKVEQAKAEREEAEKARRVLLENQRRTAREARGDPAKNGTSAPTSAPSAWTQKDNKANSSGALLDTFENDSSNLATSGTSATWERDLPSEEEQMRLAMEDSTWSTVETKGKKGKKKTAQAEPEAKQYAVKTPEVRSLPLTETTNTSRSNTMSSDFEPTNGLKASADISDYIQGQVGSHPQDSDWAVV</sequence>
<feature type="compositionally biased region" description="Polar residues" evidence="10">
    <location>
        <begin position="450"/>
        <end position="473"/>
    </location>
</feature>
<evidence type="ECO:0000256" key="2">
    <source>
        <dbReference type="ARBA" id="ARBA00007675"/>
    </source>
</evidence>
<evidence type="ECO:0000256" key="7">
    <source>
        <dbReference type="ARBA" id="ARBA00024733"/>
    </source>
</evidence>
<comment type="function">
    <text evidence="7">TFIIA is a component of the transcription machinery of RNA polymerase II and plays an important role in transcriptional activation. TFIIA in a complex with TBP mediates transcriptional activity.</text>
</comment>
<evidence type="ECO:0000256" key="5">
    <source>
        <dbReference type="ARBA" id="ARBA00023163"/>
    </source>
</evidence>
<dbReference type="InterPro" id="IPR015871">
    <property type="entry name" value="TFIIA_gsu_C"/>
</dbReference>
<feature type="compositionally biased region" description="Basic and acidic residues" evidence="10">
    <location>
        <begin position="255"/>
        <end position="274"/>
    </location>
</feature>
<evidence type="ECO:0000256" key="4">
    <source>
        <dbReference type="ARBA" id="ARBA00023015"/>
    </source>
</evidence>
<feature type="domain" description="Transcription initiation factor IIA gamma subunit C-terminal" evidence="12">
    <location>
        <begin position="62"/>
        <end position="97"/>
    </location>
</feature>
<dbReference type="Pfam" id="PF02268">
    <property type="entry name" value="TFIIA_gamma_N"/>
    <property type="match status" value="1"/>
</dbReference>
<dbReference type="OrthoDB" id="4207724at2759"/>
<feature type="compositionally biased region" description="Polar residues" evidence="10">
    <location>
        <begin position="481"/>
        <end position="494"/>
    </location>
</feature>
<keyword evidence="14" id="KW-1185">Reference proteome</keyword>
<feature type="compositionally biased region" description="Polar residues" evidence="10">
    <location>
        <begin position="215"/>
        <end position="224"/>
    </location>
</feature>
<evidence type="ECO:0000259" key="12">
    <source>
        <dbReference type="Pfam" id="PF02751"/>
    </source>
</evidence>
<feature type="compositionally biased region" description="Basic and acidic residues" evidence="10">
    <location>
        <begin position="293"/>
        <end position="305"/>
    </location>
</feature>
<feature type="compositionally biased region" description="Low complexity" evidence="10">
    <location>
        <begin position="552"/>
        <end position="565"/>
    </location>
</feature>
<keyword evidence="6" id="KW-0539">Nucleus</keyword>
<dbReference type="AlphaFoldDB" id="A0A8H4N8K7"/>
<evidence type="ECO:0000256" key="6">
    <source>
        <dbReference type="ARBA" id="ARBA00023242"/>
    </source>
</evidence>
<evidence type="ECO:0000256" key="9">
    <source>
        <dbReference type="ARBA" id="ARBA00032215"/>
    </source>
</evidence>
<dbReference type="Gene3D" id="2.30.18.10">
    <property type="entry name" value="Transcription factor IIA (TFIIA), beta-barrel domain"/>
    <property type="match status" value="1"/>
</dbReference>
<feature type="domain" description="Transcription initiation factor IIA gamma subunit N-terminal" evidence="11">
    <location>
        <begin position="9"/>
        <end position="45"/>
    </location>
</feature>
<evidence type="ECO:0000256" key="3">
    <source>
        <dbReference type="ARBA" id="ARBA00019928"/>
    </source>
</evidence>
<feature type="compositionally biased region" description="Basic and acidic residues" evidence="10">
    <location>
        <begin position="234"/>
        <end position="245"/>
    </location>
</feature>